<keyword evidence="5" id="KW-1185">Reference proteome</keyword>
<keyword evidence="3" id="KW-1015">Disulfide bond</keyword>
<dbReference type="InterPro" id="IPR011936">
    <property type="entry name" value="Myxo_disulph_rpt"/>
</dbReference>
<dbReference type="AlphaFoldDB" id="A0A4U1IVT4"/>
<dbReference type="RefSeq" id="WP_136934458.1">
    <property type="nucleotide sequence ID" value="NZ_SSMQ01000065.1"/>
</dbReference>
<keyword evidence="2" id="KW-0677">Repeat</keyword>
<evidence type="ECO:0000313" key="5">
    <source>
        <dbReference type="Proteomes" id="UP000309215"/>
    </source>
</evidence>
<keyword evidence="1" id="KW-0732">Signal</keyword>
<evidence type="ECO:0000256" key="1">
    <source>
        <dbReference type="ARBA" id="ARBA00022729"/>
    </source>
</evidence>
<dbReference type="EMBL" id="SSMQ01000065">
    <property type="protein sequence ID" value="TKC98629.1"/>
    <property type="molecule type" value="Genomic_DNA"/>
</dbReference>
<accession>A0A4U1IVT4</accession>
<evidence type="ECO:0000256" key="3">
    <source>
        <dbReference type="ARBA" id="ARBA00023157"/>
    </source>
</evidence>
<sequence>MTLALALGALMAALGGCPSEDPLPPDTTGGAGNGGSGGMASSCGDGVLDMGETCDDGNNTDGDGCSACAVDACYTCDANAPSACTPKAAGEACEDTKICNEAGQCVECIDNSQCGTGYCFQNACAACDDTVKNGDETDVDCGGMHCGLCEQGKTCLAGADCTSTFCADGVCCSAACDSACAACNIPGLVGECNFIDKYSDDPSYGMGESCLAANGKTCSGLGNCLSAEGATCANNNECITTRCGDPDGDGTKTCVKQNGEPCTENAECFSNNCMDGVCAML</sequence>
<protein>
    <recommendedName>
        <fullName evidence="6">DUF4215 domain-containing protein</fullName>
    </recommendedName>
</protein>
<name>A0A4U1IVT4_9BACT</name>
<evidence type="ECO:0008006" key="6">
    <source>
        <dbReference type="Google" id="ProtNLM"/>
    </source>
</evidence>
<evidence type="ECO:0000256" key="2">
    <source>
        <dbReference type="ARBA" id="ARBA00022737"/>
    </source>
</evidence>
<dbReference type="OrthoDB" id="5503306at2"/>
<evidence type="ECO:0000313" key="4">
    <source>
        <dbReference type="EMBL" id="TKC98629.1"/>
    </source>
</evidence>
<proteinExistence type="predicted"/>
<organism evidence="4 5">
    <name type="scientific">Polyangium fumosum</name>
    <dbReference type="NCBI Taxonomy" id="889272"/>
    <lineage>
        <taxon>Bacteria</taxon>
        <taxon>Pseudomonadati</taxon>
        <taxon>Myxococcota</taxon>
        <taxon>Polyangia</taxon>
        <taxon>Polyangiales</taxon>
        <taxon>Polyangiaceae</taxon>
        <taxon>Polyangium</taxon>
    </lineage>
</organism>
<reference evidence="4 5" key="1">
    <citation type="submission" date="2019-04" db="EMBL/GenBank/DDBJ databases">
        <authorList>
            <person name="Li Y."/>
            <person name="Wang J."/>
        </authorList>
    </citation>
    <scope>NUCLEOTIDE SEQUENCE [LARGE SCALE GENOMIC DNA]</scope>
    <source>
        <strain evidence="4 5">DSM 14668</strain>
    </source>
</reference>
<dbReference type="Proteomes" id="UP000309215">
    <property type="component" value="Unassembled WGS sequence"/>
</dbReference>
<comment type="caution">
    <text evidence="4">The sequence shown here is derived from an EMBL/GenBank/DDBJ whole genome shotgun (WGS) entry which is preliminary data.</text>
</comment>
<dbReference type="Pfam" id="PF13948">
    <property type="entry name" value="DUF4215"/>
    <property type="match status" value="1"/>
</dbReference>
<gene>
    <name evidence="4" type="ORF">E8A74_40370</name>
</gene>